<dbReference type="Pfam" id="PF11959">
    <property type="entry name" value="DUF3473"/>
    <property type="match status" value="1"/>
</dbReference>
<dbReference type="EMBL" id="AUZY01009773">
    <property type="protein sequence ID" value="EQD40987.1"/>
    <property type="molecule type" value="Genomic_DNA"/>
</dbReference>
<proteinExistence type="predicted"/>
<gene>
    <name evidence="2" type="ORF">B1B_14720</name>
</gene>
<accession>T0ZA83</accession>
<dbReference type="SUPFAM" id="SSF88713">
    <property type="entry name" value="Glycoside hydrolase/deacetylase"/>
    <property type="match status" value="1"/>
</dbReference>
<reference evidence="2" key="2">
    <citation type="journal article" date="2014" name="ISME J.">
        <title>Microbial stratification in low pH oxic and suboxic macroscopic growths along an acid mine drainage.</title>
        <authorList>
            <person name="Mendez-Garcia C."/>
            <person name="Mesa V."/>
            <person name="Sprenger R.R."/>
            <person name="Richter M."/>
            <person name="Diez M.S."/>
            <person name="Solano J."/>
            <person name="Bargiela R."/>
            <person name="Golyshina O.V."/>
            <person name="Manteca A."/>
            <person name="Ramos J.L."/>
            <person name="Gallego J.R."/>
            <person name="Llorente I."/>
            <person name="Martins Dos Santos V.A."/>
            <person name="Jensen O.N."/>
            <person name="Pelaez A.I."/>
            <person name="Sanchez J."/>
            <person name="Ferrer M."/>
        </authorList>
    </citation>
    <scope>NUCLEOTIDE SEQUENCE</scope>
</reference>
<name>T0ZA83_9ZZZZ</name>
<feature type="domain" description="DUF3473" evidence="1">
    <location>
        <begin position="16"/>
        <end position="144"/>
    </location>
</feature>
<evidence type="ECO:0000313" key="2">
    <source>
        <dbReference type="EMBL" id="EQD40987.1"/>
    </source>
</evidence>
<dbReference type="Gene3D" id="3.20.20.370">
    <property type="entry name" value="Glycoside hydrolase/deacetylase"/>
    <property type="match status" value="1"/>
</dbReference>
<dbReference type="InterPro" id="IPR022560">
    <property type="entry name" value="DUF3473"/>
</dbReference>
<evidence type="ECO:0000259" key="1">
    <source>
        <dbReference type="Pfam" id="PF11959"/>
    </source>
</evidence>
<organism evidence="2">
    <name type="scientific">mine drainage metagenome</name>
    <dbReference type="NCBI Taxonomy" id="410659"/>
    <lineage>
        <taxon>unclassified sequences</taxon>
        <taxon>metagenomes</taxon>
        <taxon>ecological metagenomes</taxon>
    </lineage>
</organism>
<dbReference type="GO" id="GO:0005975">
    <property type="term" value="P:carbohydrate metabolic process"/>
    <property type="evidence" value="ECO:0007669"/>
    <property type="project" value="InterPro"/>
</dbReference>
<dbReference type="AlphaFoldDB" id="T0ZA83"/>
<comment type="caution">
    <text evidence="2">The sequence shown here is derived from an EMBL/GenBank/DDBJ whole genome shotgun (WGS) entry which is preliminary data.</text>
</comment>
<protein>
    <submittedName>
        <fullName evidence="2">Polysaccharide deacetylase</fullName>
    </submittedName>
</protein>
<sequence length="159" mass="17844">LWALDTLIDLGFAYDSSIFPIRHDRYGIPDASPDPGWVTAPSGRTLVEFPMVPARILGMKVPVCGGGYFRIFPYWLTRAGLRQINGRGRAFPFYLHPWEIDPGQPRIRVGALSRFRHYTNLGRCEDRLHRVLSEFAFAPMRSVLGARGLLSGEQLAAAT</sequence>
<feature type="non-terminal residue" evidence="2">
    <location>
        <position position="1"/>
    </location>
</feature>
<reference evidence="2" key="1">
    <citation type="submission" date="2013-08" db="EMBL/GenBank/DDBJ databases">
        <authorList>
            <person name="Mendez C."/>
            <person name="Richter M."/>
            <person name="Ferrer M."/>
            <person name="Sanchez J."/>
        </authorList>
    </citation>
    <scope>NUCLEOTIDE SEQUENCE</scope>
</reference>
<dbReference type="InterPro" id="IPR011330">
    <property type="entry name" value="Glyco_hydro/deAcase_b/a-brl"/>
</dbReference>